<organism evidence="1 2">
    <name type="scientific">Aspergillus novoparasiticus</name>
    <dbReference type="NCBI Taxonomy" id="986946"/>
    <lineage>
        <taxon>Eukaryota</taxon>
        <taxon>Fungi</taxon>
        <taxon>Dikarya</taxon>
        <taxon>Ascomycota</taxon>
        <taxon>Pezizomycotina</taxon>
        <taxon>Eurotiomycetes</taxon>
        <taxon>Eurotiomycetidae</taxon>
        <taxon>Eurotiales</taxon>
        <taxon>Aspergillaceae</taxon>
        <taxon>Aspergillus</taxon>
        <taxon>Aspergillus subgen. Circumdati</taxon>
    </lineage>
</organism>
<feature type="non-terminal residue" evidence="1">
    <location>
        <position position="1"/>
    </location>
</feature>
<dbReference type="Proteomes" id="UP000326799">
    <property type="component" value="Unassembled WGS sequence"/>
</dbReference>
<evidence type="ECO:0000313" key="2">
    <source>
        <dbReference type="Proteomes" id="UP000326799"/>
    </source>
</evidence>
<name>A0A5N6E7Q8_9EURO</name>
<reference evidence="1 2" key="1">
    <citation type="submission" date="2019-04" db="EMBL/GenBank/DDBJ databases">
        <title>Fungal friends and foes A comparative genomics study of 23 Aspergillus species from section Flavi.</title>
        <authorList>
            <consortium name="DOE Joint Genome Institute"/>
            <person name="Kjaerbolling I."/>
            <person name="Vesth T.C."/>
            <person name="Frisvad J.C."/>
            <person name="Nybo J.L."/>
            <person name="Theobald S."/>
            <person name="Kildgaard S."/>
            <person name="Petersen T.I."/>
            <person name="Kuo A."/>
            <person name="Sato A."/>
            <person name="Lyhne E.K."/>
            <person name="Kogle M.E."/>
            <person name="Wiebenga A."/>
            <person name="Kun R.S."/>
            <person name="Lubbers R.J."/>
            <person name="Makela M.R."/>
            <person name="Barry K."/>
            <person name="Chovatia M."/>
            <person name="Clum A."/>
            <person name="Daum C."/>
            <person name="Haridas S."/>
            <person name="He G."/>
            <person name="LaButti K."/>
            <person name="Lipzen A."/>
            <person name="Mondo S."/>
            <person name="Pangilinan J."/>
            <person name="Riley R."/>
            <person name="Salamov A."/>
            <person name="Simmons B.A."/>
            <person name="Magnuson J.K."/>
            <person name="Henrissat B."/>
            <person name="Mortensen U.H."/>
            <person name="Larsen T.O."/>
            <person name="De vries R.P."/>
            <person name="Grigoriev I.V."/>
            <person name="Machida M."/>
            <person name="Baker S.E."/>
            <person name="Andersen M.R."/>
        </authorList>
    </citation>
    <scope>NUCLEOTIDE SEQUENCE [LARGE SCALE GENOMIC DNA]</scope>
    <source>
        <strain evidence="1 2">CBS 126849</strain>
    </source>
</reference>
<dbReference type="EMBL" id="ML733871">
    <property type="protein sequence ID" value="KAB8212803.1"/>
    <property type="molecule type" value="Genomic_DNA"/>
</dbReference>
<evidence type="ECO:0000313" key="1">
    <source>
        <dbReference type="EMBL" id="KAB8212803.1"/>
    </source>
</evidence>
<protein>
    <submittedName>
        <fullName evidence="1">Uncharacterized protein</fullName>
    </submittedName>
</protein>
<accession>A0A5N6E7Q8</accession>
<gene>
    <name evidence="1" type="ORF">BDV33DRAFT_186127</name>
</gene>
<proteinExistence type="predicted"/>
<dbReference type="AlphaFoldDB" id="A0A5N6E7Q8"/>
<sequence>YMQAGFIIRLSGTRINAANCFPCQPDGVIIYNKRVSGEGSKAYIFRVYDMWMATWNNSVINLTSSKEIQVGSIILPLRSSSINSPGEASIKLILKNKIFFNCESLIATTITLERPFTSTIDVGLSYFLSIRGSGCTNYL</sequence>
<keyword evidence="2" id="KW-1185">Reference proteome</keyword>